<feature type="compositionally biased region" description="Polar residues" evidence="6">
    <location>
        <begin position="20"/>
        <end position="33"/>
    </location>
</feature>
<keyword evidence="3" id="KW-0238">DNA-binding</keyword>
<evidence type="ECO:0000313" key="9">
    <source>
        <dbReference type="EMBL" id="PKI34106.1"/>
    </source>
</evidence>
<evidence type="ECO:0000256" key="6">
    <source>
        <dbReference type="SAM" id="MobiDB-lite"/>
    </source>
</evidence>
<organism evidence="8 10">
    <name type="scientific">Punica granatum</name>
    <name type="common">Pomegranate</name>
    <dbReference type="NCBI Taxonomy" id="22663"/>
    <lineage>
        <taxon>Eukaryota</taxon>
        <taxon>Viridiplantae</taxon>
        <taxon>Streptophyta</taxon>
        <taxon>Embryophyta</taxon>
        <taxon>Tracheophyta</taxon>
        <taxon>Spermatophyta</taxon>
        <taxon>Magnoliopsida</taxon>
        <taxon>eudicotyledons</taxon>
        <taxon>Gunneridae</taxon>
        <taxon>Pentapetalae</taxon>
        <taxon>rosids</taxon>
        <taxon>malvids</taxon>
        <taxon>Myrtales</taxon>
        <taxon>Lythraceae</taxon>
        <taxon>Punica</taxon>
    </lineage>
</organism>
<dbReference type="InterPro" id="IPR011598">
    <property type="entry name" value="bHLH_dom"/>
</dbReference>
<keyword evidence="11" id="KW-1185">Reference proteome</keyword>
<dbReference type="PANTHER" id="PTHR45914">
    <property type="entry name" value="TRANSCRIPTION FACTOR HEC3-RELATED"/>
    <property type="match status" value="1"/>
</dbReference>
<dbReference type="GO" id="GO:0005634">
    <property type="term" value="C:nucleus"/>
    <property type="evidence" value="ECO:0007669"/>
    <property type="project" value="UniProtKB-SubCell"/>
</dbReference>
<dbReference type="EMBL" id="PGOL01006127">
    <property type="protein sequence ID" value="PKI34106.1"/>
    <property type="molecule type" value="Genomic_DNA"/>
</dbReference>
<name>A0A218XB13_PUNGR</name>
<gene>
    <name evidence="8" type="ORF">CDL15_Pgr007729</name>
    <name evidence="9" type="ORF">CRG98_045461</name>
</gene>
<feature type="compositionally biased region" description="Basic and acidic residues" evidence="6">
    <location>
        <begin position="1"/>
        <end position="12"/>
    </location>
</feature>
<dbReference type="PANTHER" id="PTHR45914:SF2">
    <property type="entry name" value="TRANSCRIPTION FACTOR BHLH140-LIKE PROTEIN"/>
    <property type="match status" value="1"/>
</dbReference>
<dbReference type="SMART" id="SM00353">
    <property type="entry name" value="HLH"/>
    <property type="match status" value="1"/>
</dbReference>
<protein>
    <recommendedName>
        <fullName evidence="7">BHLH domain-containing protein</fullName>
    </recommendedName>
</protein>
<reference evidence="9 11" key="3">
    <citation type="submission" date="2017-11" db="EMBL/GenBank/DDBJ databases">
        <title>De-novo sequencing of pomegranate (Punica granatum L.) genome.</title>
        <authorList>
            <person name="Akparov Z."/>
            <person name="Amiraslanov A."/>
            <person name="Hajiyeva S."/>
            <person name="Abbasov M."/>
            <person name="Kaur K."/>
            <person name="Hamwieh A."/>
            <person name="Solovyev V."/>
            <person name="Salamov A."/>
            <person name="Braich B."/>
            <person name="Kosarev P."/>
            <person name="Mahmoud A."/>
            <person name="Hajiyev E."/>
            <person name="Babayeva S."/>
            <person name="Izzatullayeva V."/>
            <person name="Mammadov A."/>
            <person name="Mammadov A."/>
            <person name="Sharifova S."/>
            <person name="Ojaghi J."/>
            <person name="Eynullazada K."/>
            <person name="Bayramov B."/>
            <person name="Abdulazimova A."/>
            <person name="Shahmuradov I."/>
        </authorList>
    </citation>
    <scope>NUCLEOTIDE SEQUENCE [LARGE SCALE GENOMIC DNA]</scope>
    <source>
        <strain evidence="9">AG2017</strain>
        <strain evidence="11">cv. AG2017</strain>
        <tissue evidence="9">Leaf</tissue>
    </source>
</reference>
<dbReference type="AlphaFoldDB" id="A0A218XB13"/>
<dbReference type="GO" id="GO:0003677">
    <property type="term" value="F:DNA binding"/>
    <property type="evidence" value="ECO:0007669"/>
    <property type="project" value="UniProtKB-KW"/>
</dbReference>
<evidence type="ECO:0000313" key="10">
    <source>
        <dbReference type="Proteomes" id="UP000197138"/>
    </source>
</evidence>
<feature type="compositionally biased region" description="Low complexity" evidence="6">
    <location>
        <begin position="133"/>
        <end position="142"/>
    </location>
</feature>
<dbReference type="Proteomes" id="UP000197138">
    <property type="component" value="Unassembled WGS sequence"/>
</dbReference>
<dbReference type="SUPFAM" id="SSF47459">
    <property type="entry name" value="HLH, helix-loop-helix DNA-binding domain"/>
    <property type="match status" value="1"/>
</dbReference>
<evidence type="ECO:0000256" key="2">
    <source>
        <dbReference type="ARBA" id="ARBA00023015"/>
    </source>
</evidence>
<keyword evidence="2" id="KW-0805">Transcription regulation</keyword>
<dbReference type="Proteomes" id="UP000233551">
    <property type="component" value="Unassembled WGS sequence"/>
</dbReference>
<evidence type="ECO:0000259" key="7">
    <source>
        <dbReference type="PROSITE" id="PS50888"/>
    </source>
</evidence>
<proteinExistence type="predicted"/>
<feature type="region of interest" description="Disordered" evidence="6">
    <location>
        <begin position="1"/>
        <end position="50"/>
    </location>
</feature>
<dbReference type="Pfam" id="PF00010">
    <property type="entry name" value="HLH"/>
    <property type="match status" value="1"/>
</dbReference>
<dbReference type="GeneID" id="116188409"/>
<sequence>MNHQISSKEKTGKVAAGINKKSSPSPLIRQSKTGAKKLSTDPQSVAARQRRHRISDRFKTLQSLVPGAHKMDTVSMLDGAIKYVKFLKAQILLHHQLSMLFSGRLHPNSGYECDIGQDNRYYYYCHNPDSMATESSSSGSAAEPVDDHLLTPNPRPPTFFSGAVEVQPAGSPQLPDFPALGPCVDLGEETMLYYGGSYT</sequence>
<comment type="subcellular location">
    <subcellularLocation>
        <location evidence="1">Nucleus</location>
    </subcellularLocation>
</comment>
<dbReference type="OrthoDB" id="2017571at2759"/>
<evidence type="ECO:0000256" key="5">
    <source>
        <dbReference type="ARBA" id="ARBA00023242"/>
    </source>
</evidence>
<accession>A0A218XB13</accession>
<dbReference type="InterPro" id="IPR045843">
    <property type="entry name" value="IND-like"/>
</dbReference>
<evidence type="ECO:0000256" key="4">
    <source>
        <dbReference type="ARBA" id="ARBA00023163"/>
    </source>
</evidence>
<dbReference type="InterPro" id="IPR036638">
    <property type="entry name" value="HLH_DNA-bd_sf"/>
</dbReference>
<dbReference type="CDD" id="cd11454">
    <property type="entry name" value="bHLH_AtIND_like"/>
    <property type="match status" value="1"/>
</dbReference>
<dbReference type="GO" id="GO:0046983">
    <property type="term" value="F:protein dimerization activity"/>
    <property type="evidence" value="ECO:0007669"/>
    <property type="project" value="InterPro"/>
</dbReference>
<dbReference type="PROSITE" id="PS50888">
    <property type="entry name" value="BHLH"/>
    <property type="match status" value="1"/>
</dbReference>
<reference evidence="10" key="1">
    <citation type="journal article" date="2017" name="Plant J.">
        <title>The pomegranate (Punica granatum L.) genome and the genomics of punicalagin biosynthesis.</title>
        <authorList>
            <person name="Qin G."/>
            <person name="Xu C."/>
            <person name="Ming R."/>
            <person name="Tang H."/>
            <person name="Guyot R."/>
            <person name="Kramer E.M."/>
            <person name="Hu Y."/>
            <person name="Yi X."/>
            <person name="Qi Y."/>
            <person name="Xu X."/>
            <person name="Gao Z."/>
            <person name="Pan H."/>
            <person name="Jian J."/>
            <person name="Tian Y."/>
            <person name="Yue Z."/>
            <person name="Xu Y."/>
        </authorList>
    </citation>
    <scope>NUCLEOTIDE SEQUENCE [LARGE SCALE GENOMIC DNA]</scope>
    <source>
        <strain evidence="10">cv. Dabenzi</strain>
    </source>
</reference>
<feature type="region of interest" description="Disordered" evidence="6">
    <location>
        <begin position="133"/>
        <end position="154"/>
    </location>
</feature>
<feature type="domain" description="BHLH" evidence="7">
    <location>
        <begin position="38"/>
        <end position="87"/>
    </location>
</feature>
<reference evidence="8" key="2">
    <citation type="submission" date="2017-06" db="EMBL/GenBank/DDBJ databases">
        <title>The pomegranate genome and the genomics of punicalagin biosynthesis.</title>
        <authorList>
            <person name="Xu C."/>
        </authorList>
    </citation>
    <scope>NUCLEOTIDE SEQUENCE [LARGE SCALE GENOMIC DNA]</scope>
    <source>
        <tissue evidence="8">Fresh leaf</tissue>
    </source>
</reference>
<dbReference type="GO" id="GO:0003700">
    <property type="term" value="F:DNA-binding transcription factor activity"/>
    <property type="evidence" value="ECO:0007669"/>
    <property type="project" value="InterPro"/>
</dbReference>
<evidence type="ECO:0000313" key="8">
    <source>
        <dbReference type="EMBL" id="OWM81691.1"/>
    </source>
</evidence>
<dbReference type="Gene3D" id="4.10.280.10">
    <property type="entry name" value="Helix-loop-helix DNA-binding domain"/>
    <property type="match status" value="1"/>
</dbReference>
<comment type="caution">
    <text evidence="8">The sequence shown here is derived from an EMBL/GenBank/DDBJ whole genome shotgun (WGS) entry which is preliminary data.</text>
</comment>
<evidence type="ECO:0000256" key="3">
    <source>
        <dbReference type="ARBA" id="ARBA00023125"/>
    </source>
</evidence>
<evidence type="ECO:0000256" key="1">
    <source>
        <dbReference type="ARBA" id="ARBA00004123"/>
    </source>
</evidence>
<keyword evidence="4" id="KW-0804">Transcription</keyword>
<evidence type="ECO:0000313" key="11">
    <source>
        <dbReference type="Proteomes" id="UP000233551"/>
    </source>
</evidence>
<keyword evidence="5" id="KW-0539">Nucleus</keyword>
<dbReference type="STRING" id="22663.A0A218XB13"/>
<dbReference type="EMBL" id="MTKT01002214">
    <property type="protein sequence ID" value="OWM81691.1"/>
    <property type="molecule type" value="Genomic_DNA"/>
</dbReference>